<comment type="caution">
    <text evidence="1">The sequence shown here is derived from an EMBL/GenBank/DDBJ whole genome shotgun (WGS) entry which is preliminary data.</text>
</comment>
<reference evidence="1" key="1">
    <citation type="journal article" date="2021" name="PeerJ">
        <title>Extensive microbial diversity within the chicken gut microbiome revealed by metagenomics and culture.</title>
        <authorList>
            <person name="Gilroy R."/>
            <person name="Ravi A."/>
            <person name="Getino M."/>
            <person name="Pursley I."/>
            <person name="Horton D.L."/>
            <person name="Alikhan N.F."/>
            <person name="Baker D."/>
            <person name="Gharbi K."/>
            <person name="Hall N."/>
            <person name="Watson M."/>
            <person name="Adriaenssens E.M."/>
            <person name="Foster-Nyarko E."/>
            <person name="Jarju S."/>
            <person name="Secka A."/>
            <person name="Antonio M."/>
            <person name="Oren A."/>
            <person name="Chaudhuri R.R."/>
            <person name="La Ragione R."/>
            <person name="Hildebrand F."/>
            <person name="Pallen M.J."/>
        </authorList>
    </citation>
    <scope>NUCLEOTIDE SEQUENCE</scope>
    <source>
        <strain evidence="1">Gambia15-2214</strain>
    </source>
</reference>
<gene>
    <name evidence="1" type="ORF">IAA16_07510</name>
</gene>
<dbReference type="EMBL" id="JAHLFV010000177">
    <property type="protein sequence ID" value="MBU3850395.1"/>
    <property type="molecule type" value="Genomic_DNA"/>
</dbReference>
<sequence>MEELRSTEILDKEIHEDARKKAERILANADSECAKVLAGVDGRISAIRKEKEAYYKEKLAALKKDSDAAVPLEQERFLVSFEGHSVMSAINRYLQNIGSEKQQQLIEKLVKGYKKVFENKKLTARLINFDFNAGKEMLENIFGKENVLSCTELDFSKSNLEEPEGLEIHKGILLEAEDGSVRCRATLGEVIAELLDTHSEELAVTLFHGGLPV</sequence>
<name>A0A9E2L3E7_9SPIR</name>
<dbReference type="AlphaFoldDB" id="A0A9E2L3E7"/>
<protein>
    <recommendedName>
        <fullName evidence="3">V-type ATP synthase subunit E</fullName>
    </recommendedName>
</protein>
<evidence type="ECO:0000313" key="2">
    <source>
        <dbReference type="Proteomes" id="UP000823914"/>
    </source>
</evidence>
<dbReference type="InterPro" id="IPR038495">
    <property type="entry name" value="ATPase_E_C"/>
</dbReference>
<organism evidence="1 2">
    <name type="scientific">Candidatus Treponema excrementipullorum</name>
    <dbReference type="NCBI Taxonomy" id="2838768"/>
    <lineage>
        <taxon>Bacteria</taxon>
        <taxon>Pseudomonadati</taxon>
        <taxon>Spirochaetota</taxon>
        <taxon>Spirochaetia</taxon>
        <taxon>Spirochaetales</taxon>
        <taxon>Treponemataceae</taxon>
        <taxon>Treponema</taxon>
    </lineage>
</organism>
<evidence type="ECO:0000313" key="1">
    <source>
        <dbReference type="EMBL" id="MBU3850395.1"/>
    </source>
</evidence>
<dbReference type="Proteomes" id="UP000823914">
    <property type="component" value="Unassembled WGS sequence"/>
</dbReference>
<proteinExistence type="predicted"/>
<reference evidence="1" key="2">
    <citation type="submission" date="2021-04" db="EMBL/GenBank/DDBJ databases">
        <authorList>
            <person name="Gilroy R."/>
        </authorList>
    </citation>
    <scope>NUCLEOTIDE SEQUENCE</scope>
    <source>
        <strain evidence="1">Gambia15-2214</strain>
    </source>
</reference>
<accession>A0A9E2L3E7</accession>
<dbReference type="SUPFAM" id="SSF160527">
    <property type="entry name" value="V-type ATPase subunit E-like"/>
    <property type="match status" value="1"/>
</dbReference>
<evidence type="ECO:0008006" key="3">
    <source>
        <dbReference type="Google" id="ProtNLM"/>
    </source>
</evidence>
<dbReference type="Gene3D" id="3.30.2320.30">
    <property type="entry name" value="ATP synthase, E subunit, C-terminal"/>
    <property type="match status" value="1"/>
</dbReference>